<dbReference type="OrthoDB" id="8764943at2"/>
<evidence type="ECO:0000313" key="6">
    <source>
        <dbReference type="Proteomes" id="UP000184028"/>
    </source>
</evidence>
<dbReference type="SUPFAM" id="SSF56935">
    <property type="entry name" value="Porins"/>
    <property type="match status" value="1"/>
</dbReference>
<dbReference type="Pfam" id="PF14905">
    <property type="entry name" value="OMP_b-brl_3"/>
    <property type="match status" value="1"/>
</dbReference>
<dbReference type="InterPro" id="IPR037066">
    <property type="entry name" value="Plug_dom_sf"/>
</dbReference>
<dbReference type="SUPFAM" id="SSF49464">
    <property type="entry name" value="Carboxypeptidase regulatory domain-like"/>
    <property type="match status" value="1"/>
</dbReference>
<evidence type="ECO:0000256" key="1">
    <source>
        <dbReference type="ARBA" id="ARBA00004442"/>
    </source>
</evidence>
<dbReference type="Gene3D" id="2.60.40.1120">
    <property type="entry name" value="Carboxypeptidase-like, regulatory domain"/>
    <property type="match status" value="1"/>
</dbReference>
<dbReference type="Pfam" id="PF13715">
    <property type="entry name" value="CarbopepD_reg_2"/>
    <property type="match status" value="1"/>
</dbReference>
<dbReference type="InterPro" id="IPR041700">
    <property type="entry name" value="OMP_b-brl_3"/>
</dbReference>
<evidence type="ECO:0000259" key="4">
    <source>
        <dbReference type="Pfam" id="PF14905"/>
    </source>
</evidence>
<keyword evidence="5" id="KW-0675">Receptor</keyword>
<reference evidence="6" key="1">
    <citation type="submission" date="2016-11" db="EMBL/GenBank/DDBJ databases">
        <authorList>
            <person name="Varghese N."/>
            <person name="Submissions S."/>
        </authorList>
    </citation>
    <scope>NUCLEOTIDE SEQUENCE [LARGE SCALE GENOMIC DNA]</scope>
    <source>
        <strain evidence="6">DSM 24724</strain>
    </source>
</reference>
<evidence type="ECO:0000256" key="2">
    <source>
        <dbReference type="ARBA" id="ARBA00023136"/>
    </source>
</evidence>
<dbReference type="EMBL" id="FRBT01000001">
    <property type="protein sequence ID" value="SHL04152.1"/>
    <property type="molecule type" value="Genomic_DNA"/>
</dbReference>
<name>A0A1M6XDW9_9FLAO</name>
<dbReference type="Gene3D" id="2.40.170.20">
    <property type="entry name" value="TonB-dependent receptor, beta-barrel domain"/>
    <property type="match status" value="1"/>
</dbReference>
<gene>
    <name evidence="5" type="ORF">SAMN05444484_101101</name>
</gene>
<dbReference type="InterPro" id="IPR036942">
    <property type="entry name" value="Beta-barrel_TonB_sf"/>
</dbReference>
<sequence>MYNLNQIKNVNKLILLITLVPFFCFSQIKISGKVASKSESIPFANVIVTDQSNKIVQGVVTDETGHFEFKIQKGIYNLAVNHMNFESYSKEITTEKEQILDDIVLNEKSNTLNTVVVNNTPKKRITRTIDRMIVNVEDNPSAMGGTAIDALKTLPGLVLKNDEIVMLGKSNVRIMVDGRMIQLSGDDLKSFLNSISANDIKEIEIITTPPAKYEAEGNSGIVNIVYKRGKNNSWNNGTYFSYTQAKLGKESLRNTFSYQKDKISLLFSLGYERGNEYTREETEIFYTDQPNKLSSDQDAKIKDFSTRFLLDYKINPKTKIGVQYLGGFKDKDSDDTFNTSIFNNSGDIDSYLKGKGVTNTTNRNNSLNTHLESQWINSGKMFIDLDFLDYTKRQNSNIVSGRYNSAEEFVETNFANLGNSDQRIVNYSLKADFEHPLSFFKLSYGLKFSNSNTEYDLNNYNAITGEPVFNPDQSNQFEFGENIQSAYVNVSKKFNDKWETQIGLRSENTQTRGESDQLDLLNRNEYLKFFPTFYLTYHKNENNTFMLSYNKRLSRPSYFQLNPSRYYISSQLSYMGNPYLTPSYNNGIDFTHVYKNNLSTKVSFNVRTDSYNLIFDVNDTTKEQISTYKNYYTNYRYSLSESYQIKYASWLKSENSLFLMYSKSKKTDNTVDAVLVDGCVLALSINNFITFNESKSIVGEVDFSYNTPYNDNIYHSSQASSLDLAVTFKSILKDLNLTAGFYDVFNTSRSKIFSEVNGIKQNFINYPSNRYFRLSLAYNFGNKKISTKERNFGNEDERRRSN</sequence>
<dbReference type="Gene3D" id="2.170.130.10">
    <property type="entry name" value="TonB-dependent receptor, plug domain"/>
    <property type="match status" value="1"/>
</dbReference>
<dbReference type="AlphaFoldDB" id="A0A1M6XDW9"/>
<comment type="subcellular location">
    <subcellularLocation>
        <location evidence="1">Cell outer membrane</location>
    </subcellularLocation>
</comment>
<keyword evidence="6" id="KW-1185">Reference proteome</keyword>
<dbReference type="Proteomes" id="UP000184028">
    <property type="component" value="Unassembled WGS sequence"/>
</dbReference>
<dbReference type="GO" id="GO:0009279">
    <property type="term" value="C:cell outer membrane"/>
    <property type="evidence" value="ECO:0007669"/>
    <property type="project" value="UniProtKB-SubCell"/>
</dbReference>
<dbReference type="PANTHER" id="PTHR40980">
    <property type="entry name" value="PLUG DOMAIN-CONTAINING PROTEIN"/>
    <property type="match status" value="1"/>
</dbReference>
<protein>
    <submittedName>
        <fullName evidence="5">Outer membrane receptor proteins, mostly Fe transport</fullName>
    </submittedName>
</protein>
<keyword evidence="2" id="KW-0472">Membrane</keyword>
<accession>A0A1M6XDW9</accession>
<dbReference type="STRING" id="946677.SAMN05444484_101101"/>
<evidence type="ECO:0000256" key="3">
    <source>
        <dbReference type="ARBA" id="ARBA00023237"/>
    </source>
</evidence>
<keyword evidence="3" id="KW-0998">Cell outer membrane</keyword>
<organism evidence="5 6">
    <name type="scientific">Flavobacterium chilense</name>
    <dbReference type="NCBI Taxonomy" id="946677"/>
    <lineage>
        <taxon>Bacteria</taxon>
        <taxon>Pseudomonadati</taxon>
        <taxon>Bacteroidota</taxon>
        <taxon>Flavobacteriia</taxon>
        <taxon>Flavobacteriales</taxon>
        <taxon>Flavobacteriaceae</taxon>
        <taxon>Flavobacterium</taxon>
    </lineage>
</organism>
<feature type="domain" description="Outer membrane protein beta-barrel" evidence="4">
    <location>
        <begin position="380"/>
        <end position="778"/>
    </location>
</feature>
<proteinExistence type="predicted"/>
<evidence type="ECO:0000313" key="5">
    <source>
        <dbReference type="EMBL" id="SHL04152.1"/>
    </source>
</evidence>
<dbReference type="PANTHER" id="PTHR40980:SF4">
    <property type="entry name" value="TONB-DEPENDENT RECEPTOR-LIKE BETA-BARREL DOMAIN-CONTAINING PROTEIN"/>
    <property type="match status" value="1"/>
</dbReference>
<dbReference type="InterPro" id="IPR008969">
    <property type="entry name" value="CarboxyPept-like_regulatory"/>
</dbReference>